<accession>W6YVT5</accession>
<organism evidence="10 11">
    <name type="scientific">Bipolaris oryzae ATCC 44560</name>
    <dbReference type="NCBI Taxonomy" id="930090"/>
    <lineage>
        <taxon>Eukaryota</taxon>
        <taxon>Fungi</taxon>
        <taxon>Dikarya</taxon>
        <taxon>Ascomycota</taxon>
        <taxon>Pezizomycotina</taxon>
        <taxon>Dothideomycetes</taxon>
        <taxon>Pleosporomycetidae</taxon>
        <taxon>Pleosporales</taxon>
        <taxon>Pleosporineae</taxon>
        <taxon>Pleosporaceae</taxon>
        <taxon>Bipolaris</taxon>
    </lineage>
</organism>
<dbReference type="Gene3D" id="3.20.20.80">
    <property type="entry name" value="Glycosidases"/>
    <property type="match status" value="1"/>
</dbReference>
<dbReference type="EMBL" id="KI964093">
    <property type="protein sequence ID" value="EUC41643.1"/>
    <property type="molecule type" value="Genomic_DNA"/>
</dbReference>
<evidence type="ECO:0000313" key="10">
    <source>
        <dbReference type="EMBL" id="EUC41643.1"/>
    </source>
</evidence>
<evidence type="ECO:0000256" key="2">
    <source>
        <dbReference type="ARBA" id="ARBA00008773"/>
    </source>
</evidence>
<dbReference type="InterPro" id="IPR050732">
    <property type="entry name" value="Beta-glucan_modifiers"/>
</dbReference>
<comment type="similarity">
    <text evidence="2">Belongs to the glycosyl hydrolase 17 family.</text>
</comment>
<dbReference type="GO" id="GO:0009277">
    <property type="term" value="C:fungal-type cell wall"/>
    <property type="evidence" value="ECO:0007669"/>
    <property type="project" value="TreeGrafter"/>
</dbReference>
<dbReference type="eggNOG" id="ENOG502QTKT">
    <property type="taxonomic scope" value="Eukaryota"/>
</dbReference>
<evidence type="ECO:0000256" key="6">
    <source>
        <dbReference type="ARBA" id="ARBA00022801"/>
    </source>
</evidence>
<dbReference type="GO" id="GO:0009986">
    <property type="term" value="C:cell surface"/>
    <property type="evidence" value="ECO:0007669"/>
    <property type="project" value="TreeGrafter"/>
</dbReference>
<evidence type="ECO:0000256" key="7">
    <source>
        <dbReference type="ARBA" id="ARBA00023180"/>
    </source>
</evidence>
<dbReference type="KEGG" id="bor:COCMIDRAFT_105610"/>
<keyword evidence="7" id="KW-0325">Glycoprotein</keyword>
<reference evidence="10 11" key="1">
    <citation type="journal article" date="2013" name="PLoS Genet.">
        <title>Comparative genome structure, secondary metabolite, and effector coding capacity across Cochliobolus pathogens.</title>
        <authorList>
            <person name="Condon B.J."/>
            <person name="Leng Y."/>
            <person name="Wu D."/>
            <person name="Bushley K.E."/>
            <person name="Ohm R.A."/>
            <person name="Otillar R."/>
            <person name="Martin J."/>
            <person name="Schackwitz W."/>
            <person name="Grimwood J."/>
            <person name="MohdZainudin N."/>
            <person name="Xue C."/>
            <person name="Wang R."/>
            <person name="Manning V.A."/>
            <person name="Dhillon B."/>
            <person name="Tu Z.J."/>
            <person name="Steffenson B.J."/>
            <person name="Salamov A."/>
            <person name="Sun H."/>
            <person name="Lowry S."/>
            <person name="LaButti K."/>
            <person name="Han J."/>
            <person name="Copeland A."/>
            <person name="Lindquist E."/>
            <person name="Barry K."/>
            <person name="Schmutz J."/>
            <person name="Baker S.E."/>
            <person name="Ciuffetti L.M."/>
            <person name="Grigoriev I.V."/>
            <person name="Zhong S."/>
            <person name="Turgeon B.G."/>
        </authorList>
    </citation>
    <scope>NUCLEOTIDE SEQUENCE [LARGE SCALE GENOMIC DNA]</scope>
    <source>
        <strain evidence="10 11">ATCC 44560</strain>
    </source>
</reference>
<name>W6YVT5_COCMI</name>
<dbReference type="Proteomes" id="UP000054032">
    <property type="component" value="Unassembled WGS sequence"/>
</dbReference>
<dbReference type="HOGENOM" id="CLU_027285_0_0_1"/>
<evidence type="ECO:0000256" key="3">
    <source>
        <dbReference type="ARBA" id="ARBA00022512"/>
    </source>
</evidence>
<gene>
    <name evidence="10" type="ORF">COCMIDRAFT_105610</name>
</gene>
<feature type="non-terminal residue" evidence="10">
    <location>
        <position position="1"/>
    </location>
</feature>
<dbReference type="STRING" id="930090.W6YVT5"/>
<protein>
    <submittedName>
        <fullName evidence="10">Glycoside hydrolase family 17 protein</fullName>
    </submittedName>
</protein>
<dbReference type="GO" id="GO:0005576">
    <property type="term" value="C:extracellular region"/>
    <property type="evidence" value="ECO:0007669"/>
    <property type="project" value="UniProtKB-ARBA"/>
</dbReference>
<evidence type="ECO:0000256" key="5">
    <source>
        <dbReference type="ARBA" id="ARBA00022729"/>
    </source>
</evidence>
<keyword evidence="8" id="KW-0326">Glycosidase</keyword>
<sequence length="263" mass="28666">NLPMGITWDVYTGASECKSEAEIASEFSRMKDFKMIRLYGMDCNQISLGIQNALKNGQKLMGGAYLDAGGSGEDVSEVIQAYKNAIDQHAGGNWEVIQLFTVENERVNEGRMNAAQVVDAIGRARTQLRQLGYSGPVGAVETAPATINNPSICEASDVVMVNIHAFFDQHTHAADAGPFVKNQVRMVQSTCNNKRVVVTESGWPRQGSPNGEAIPSAENQRIALQSIRESFSGDMFLFSAFDSSWKVNTASTFNAERFWGVIG</sequence>
<dbReference type="AlphaFoldDB" id="W6YVT5"/>
<dbReference type="SUPFAM" id="SSF51445">
    <property type="entry name" value="(Trans)glycosidases"/>
    <property type="match status" value="1"/>
</dbReference>
<keyword evidence="3" id="KW-0134">Cell wall</keyword>
<evidence type="ECO:0000256" key="1">
    <source>
        <dbReference type="ARBA" id="ARBA00004191"/>
    </source>
</evidence>
<dbReference type="RefSeq" id="XP_007691856.1">
    <property type="nucleotide sequence ID" value="XM_007693666.1"/>
</dbReference>
<dbReference type="GO" id="GO:0042973">
    <property type="term" value="F:glucan endo-1,3-beta-D-glucosidase activity"/>
    <property type="evidence" value="ECO:0007669"/>
    <property type="project" value="TreeGrafter"/>
</dbReference>
<keyword evidence="9" id="KW-0961">Cell wall biogenesis/degradation</keyword>
<evidence type="ECO:0000313" key="11">
    <source>
        <dbReference type="Proteomes" id="UP000054032"/>
    </source>
</evidence>
<dbReference type="GeneID" id="19118715"/>
<keyword evidence="11" id="KW-1185">Reference proteome</keyword>
<dbReference type="OrthoDB" id="941679at2759"/>
<dbReference type="InterPro" id="IPR017853">
    <property type="entry name" value="GH"/>
</dbReference>
<dbReference type="FunFam" id="3.20.20.80:FF:000111">
    <property type="entry name" value="Soluble cell wall protein"/>
    <property type="match status" value="1"/>
</dbReference>
<keyword evidence="5" id="KW-0732">Signal</keyword>
<evidence type="ECO:0000256" key="8">
    <source>
        <dbReference type="ARBA" id="ARBA00023295"/>
    </source>
</evidence>
<keyword evidence="6 10" id="KW-0378">Hydrolase</keyword>
<dbReference type="PANTHER" id="PTHR16631:SF14">
    <property type="entry name" value="FAMILY 17 GLUCOSIDASE SCW10-RELATED"/>
    <property type="match status" value="1"/>
</dbReference>
<dbReference type="GO" id="GO:0071555">
    <property type="term" value="P:cell wall organization"/>
    <property type="evidence" value="ECO:0007669"/>
    <property type="project" value="UniProtKB-KW"/>
</dbReference>
<proteinExistence type="inferred from homology"/>
<dbReference type="PANTHER" id="PTHR16631">
    <property type="entry name" value="GLUCAN 1,3-BETA-GLUCOSIDASE"/>
    <property type="match status" value="1"/>
</dbReference>
<keyword evidence="4" id="KW-0964">Secreted</keyword>
<comment type="subcellular location">
    <subcellularLocation>
        <location evidence="1">Secreted</location>
        <location evidence="1">Cell wall</location>
    </subcellularLocation>
</comment>
<evidence type="ECO:0000256" key="4">
    <source>
        <dbReference type="ARBA" id="ARBA00022525"/>
    </source>
</evidence>
<evidence type="ECO:0000256" key="9">
    <source>
        <dbReference type="ARBA" id="ARBA00023316"/>
    </source>
</evidence>